<organism evidence="1 2">
    <name type="scientific">Seminavis robusta</name>
    <dbReference type="NCBI Taxonomy" id="568900"/>
    <lineage>
        <taxon>Eukaryota</taxon>
        <taxon>Sar</taxon>
        <taxon>Stramenopiles</taxon>
        <taxon>Ochrophyta</taxon>
        <taxon>Bacillariophyta</taxon>
        <taxon>Bacillariophyceae</taxon>
        <taxon>Bacillariophycidae</taxon>
        <taxon>Naviculales</taxon>
        <taxon>Naviculaceae</taxon>
        <taxon>Seminavis</taxon>
    </lineage>
</organism>
<keyword evidence="2" id="KW-1185">Reference proteome</keyword>
<gene>
    <name evidence="1" type="ORF">SEMRO_104_G052800.1</name>
</gene>
<evidence type="ECO:0000313" key="1">
    <source>
        <dbReference type="EMBL" id="CAB9501277.1"/>
    </source>
</evidence>
<dbReference type="Proteomes" id="UP001153069">
    <property type="component" value="Unassembled WGS sequence"/>
</dbReference>
<reference evidence="1" key="1">
    <citation type="submission" date="2020-06" db="EMBL/GenBank/DDBJ databases">
        <authorList>
            <consortium name="Plant Systems Biology data submission"/>
        </authorList>
    </citation>
    <scope>NUCLEOTIDE SEQUENCE</scope>
    <source>
        <strain evidence="1">D6</strain>
    </source>
</reference>
<comment type="caution">
    <text evidence="1">The sequence shown here is derived from an EMBL/GenBank/DDBJ whole genome shotgun (WGS) entry which is preliminary data.</text>
</comment>
<proteinExistence type="predicted"/>
<sequence length="417" mass="45817">MTSQLYSFVTEKSSKKTLELLQSPSNSSPTAEIKFKILSAGLTANNKFYLDFGEKAPFNFFKCYPVGDKDTSIIDPKNEATSDTLADTYVHPPVWGLCQVIESKVEGVAEGTVYRAMLPLGAHVEFEKAHLEPKTDNLVVHRPTTNPAYNAFIPIPPNSVCHPSSEATCAVALTCFPGIVTGFGLYFELQRKNFYGDRDTIVITSASSKVALALALYLKHNQHGKKIIGYTSDKHRGFVEGTKLYDTILGYDDALPAEAGPNSAVCVDISGKGTVFQNNQDKIAKLLVVGNSSGSPEKESTFANFSFFATVKMILTMTMIFPTWVTNALNTKQDLYLIFVTVEALTKDWGTDKYLKTLEDYTKLFCTAAKDWGVKVRDCGSEESIQQAFQEIVEGTVPPSECVVVDVAKAVEHRKTS</sequence>
<dbReference type="Pfam" id="PF11017">
    <property type="entry name" value="DUF2855"/>
    <property type="match status" value="1"/>
</dbReference>
<evidence type="ECO:0000313" key="2">
    <source>
        <dbReference type="Proteomes" id="UP001153069"/>
    </source>
</evidence>
<dbReference type="AlphaFoldDB" id="A0A9N8DEF4"/>
<protein>
    <submittedName>
        <fullName evidence="1">Uncharacterized protein</fullName>
    </submittedName>
</protein>
<dbReference type="InterPro" id="IPR021276">
    <property type="entry name" value="DUF2855"/>
</dbReference>
<accession>A0A9N8DEF4</accession>
<name>A0A9N8DEF4_9STRA</name>
<dbReference type="EMBL" id="CAICTM010000103">
    <property type="protein sequence ID" value="CAB9501277.1"/>
    <property type="molecule type" value="Genomic_DNA"/>
</dbReference>